<proteinExistence type="predicted"/>
<name>A0A699WYR4_TANCI</name>
<protein>
    <submittedName>
        <fullName evidence="1">Uncharacterized protein</fullName>
    </submittedName>
</protein>
<dbReference type="AlphaFoldDB" id="A0A699WYR4"/>
<feature type="non-terminal residue" evidence="1">
    <location>
        <position position="108"/>
    </location>
</feature>
<comment type="caution">
    <text evidence="1">The sequence shown here is derived from an EMBL/GenBank/DDBJ whole genome shotgun (WGS) entry which is preliminary data.</text>
</comment>
<dbReference type="EMBL" id="BKCJ011780773">
    <property type="protein sequence ID" value="GFD52319.1"/>
    <property type="molecule type" value="Genomic_DNA"/>
</dbReference>
<evidence type="ECO:0000313" key="1">
    <source>
        <dbReference type="EMBL" id="GFD52319.1"/>
    </source>
</evidence>
<feature type="non-terminal residue" evidence="1">
    <location>
        <position position="1"/>
    </location>
</feature>
<sequence>PEQHAACIVKLRVDVRKARRPGPMIAGQVHRLLRCPGAFDGHRRLREQCAALFELLSQLPGIRRQIVTVVGRHAVAAKGFAKAVDGVPVQFQPWADHQLLVADDPAVV</sequence>
<accession>A0A699WYR4</accession>
<gene>
    <name evidence="1" type="ORF">Tci_924288</name>
</gene>
<reference evidence="1" key="1">
    <citation type="journal article" date="2019" name="Sci. Rep.">
        <title>Draft genome of Tanacetum cinerariifolium, the natural source of mosquito coil.</title>
        <authorList>
            <person name="Yamashiro T."/>
            <person name="Shiraishi A."/>
            <person name="Satake H."/>
            <person name="Nakayama K."/>
        </authorList>
    </citation>
    <scope>NUCLEOTIDE SEQUENCE</scope>
</reference>
<organism evidence="1">
    <name type="scientific">Tanacetum cinerariifolium</name>
    <name type="common">Dalmatian daisy</name>
    <name type="synonym">Chrysanthemum cinerariifolium</name>
    <dbReference type="NCBI Taxonomy" id="118510"/>
    <lineage>
        <taxon>Eukaryota</taxon>
        <taxon>Viridiplantae</taxon>
        <taxon>Streptophyta</taxon>
        <taxon>Embryophyta</taxon>
        <taxon>Tracheophyta</taxon>
        <taxon>Spermatophyta</taxon>
        <taxon>Magnoliopsida</taxon>
        <taxon>eudicotyledons</taxon>
        <taxon>Gunneridae</taxon>
        <taxon>Pentapetalae</taxon>
        <taxon>asterids</taxon>
        <taxon>campanulids</taxon>
        <taxon>Asterales</taxon>
        <taxon>Asteraceae</taxon>
        <taxon>Asteroideae</taxon>
        <taxon>Anthemideae</taxon>
        <taxon>Anthemidinae</taxon>
        <taxon>Tanacetum</taxon>
    </lineage>
</organism>